<evidence type="ECO:0000256" key="1">
    <source>
        <dbReference type="ARBA" id="ARBA00007123"/>
    </source>
</evidence>
<evidence type="ECO:0000256" key="10">
    <source>
        <dbReference type="ARBA" id="ARBA00048552"/>
    </source>
</evidence>
<dbReference type="InterPro" id="IPR036643">
    <property type="entry name" value="RNApol_insert_sf"/>
</dbReference>
<feature type="domain" description="DNA-directed RNA polymerase RpoA/D/Rpb3-type" evidence="12">
    <location>
        <begin position="19"/>
        <end position="225"/>
    </location>
</feature>
<dbReference type="STRING" id="1280514.AXFE_05090"/>
<evidence type="ECO:0000313" key="14">
    <source>
        <dbReference type="Proteomes" id="UP000032360"/>
    </source>
</evidence>
<evidence type="ECO:0000256" key="8">
    <source>
        <dbReference type="ARBA" id="ARBA00032524"/>
    </source>
</evidence>
<dbReference type="Pfam" id="PF03118">
    <property type="entry name" value="RNA_pol_A_CTD"/>
    <property type="match status" value="1"/>
</dbReference>
<dbReference type="Pfam" id="PF01000">
    <property type="entry name" value="RNA_pol_A_bac"/>
    <property type="match status" value="1"/>
</dbReference>
<comment type="catalytic activity">
    <reaction evidence="10 11">
        <text>RNA(n) + a ribonucleoside 5'-triphosphate = RNA(n+1) + diphosphate</text>
        <dbReference type="Rhea" id="RHEA:21248"/>
        <dbReference type="Rhea" id="RHEA-COMP:14527"/>
        <dbReference type="Rhea" id="RHEA-COMP:17342"/>
        <dbReference type="ChEBI" id="CHEBI:33019"/>
        <dbReference type="ChEBI" id="CHEBI:61557"/>
        <dbReference type="ChEBI" id="CHEBI:140395"/>
        <dbReference type="EC" id="2.7.7.6"/>
    </reaction>
</comment>
<dbReference type="SUPFAM" id="SSF55257">
    <property type="entry name" value="RBP11-like subunits of RNA polymerase"/>
    <property type="match status" value="1"/>
</dbReference>
<dbReference type="SUPFAM" id="SSF47789">
    <property type="entry name" value="C-terminal domain of RNA polymerase alpha subunit"/>
    <property type="match status" value="1"/>
</dbReference>
<dbReference type="Gene3D" id="1.10.150.20">
    <property type="entry name" value="5' to 3' exonuclease, C-terminal subdomain"/>
    <property type="match status" value="1"/>
</dbReference>
<dbReference type="EC" id="2.7.7.6" evidence="2 11"/>
<keyword evidence="14" id="KW-1185">Reference proteome</keyword>
<dbReference type="InterPro" id="IPR036603">
    <property type="entry name" value="RBP11-like"/>
</dbReference>
<dbReference type="GO" id="GO:0003677">
    <property type="term" value="F:DNA binding"/>
    <property type="evidence" value="ECO:0007669"/>
    <property type="project" value="UniProtKB-UniRule"/>
</dbReference>
<dbReference type="CDD" id="cd06928">
    <property type="entry name" value="RNAP_alpha_NTD"/>
    <property type="match status" value="1"/>
</dbReference>
<evidence type="ECO:0000256" key="4">
    <source>
        <dbReference type="ARBA" id="ARBA00022478"/>
    </source>
</evidence>
<comment type="function">
    <text evidence="11">DNA-dependent RNA polymerase catalyzes the transcription of DNA into RNA using the four ribonucleoside triphosphates as substrates.</text>
</comment>
<comment type="similarity">
    <text evidence="1 11">Belongs to the RNA polymerase alpha chain family.</text>
</comment>
<dbReference type="FunFam" id="2.170.120.12:FF:000001">
    <property type="entry name" value="DNA-directed RNA polymerase subunit alpha"/>
    <property type="match status" value="1"/>
</dbReference>
<dbReference type="EMBL" id="JXYS01000012">
    <property type="protein sequence ID" value="KJF18561.1"/>
    <property type="molecule type" value="Genomic_DNA"/>
</dbReference>
<comment type="domain">
    <text evidence="11">The N-terminal domain is essential for RNAP assembly and basal transcription, whereas the C-terminal domain is involved in interaction with transcriptional regulators and with upstream promoter elements.</text>
</comment>
<proteinExistence type="inferred from homology"/>
<dbReference type="Pfam" id="PF01193">
    <property type="entry name" value="RNA_pol_L"/>
    <property type="match status" value="1"/>
</dbReference>
<reference evidence="13 14" key="1">
    <citation type="submission" date="2015-01" db="EMBL/GenBank/DDBJ databases">
        <title>Draft genome of the acidophilic iron oxidizer Acidithrix ferrooxidans strain Py-F3.</title>
        <authorList>
            <person name="Poehlein A."/>
            <person name="Eisen S."/>
            <person name="Schloemann M."/>
            <person name="Johnson B.D."/>
            <person name="Daniel R."/>
            <person name="Muehling M."/>
        </authorList>
    </citation>
    <scope>NUCLEOTIDE SEQUENCE [LARGE SCALE GENOMIC DNA]</scope>
    <source>
        <strain evidence="13 14">Py-F3</strain>
    </source>
</reference>
<dbReference type="Gene3D" id="3.30.1360.10">
    <property type="entry name" value="RNA polymerase, RBP11-like subunit"/>
    <property type="match status" value="1"/>
</dbReference>
<dbReference type="GO" id="GO:0046983">
    <property type="term" value="F:protein dimerization activity"/>
    <property type="evidence" value="ECO:0007669"/>
    <property type="project" value="InterPro"/>
</dbReference>
<dbReference type="Gene3D" id="2.170.120.12">
    <property type="entry name" value="DNA-directed RNA polymerase, insert domain"/>
    <property type="match status" value="1"/>
</dbReference>
<dbReference type="GO" id="GO:0000428">
    <property type="term" value="C:DNA-directed RNA polymerase complex"/>
    <property type="evidence" value="ECO:0007669"/>
    <property type="project" value="UniProtKB-KW"/>
</dbReference>
<dbReference type="InterPro" id="IPR011262">
    <property type="entry name" value="DNA-dir_RNA_pol_insert"/>
</dbReference>
<keyword evidence="7 11" id="KW-0804">Transcription</keyword>
<evidence type="ECO:0000256" key="5">
    <source>
        <dbReference type="ARBA" id="ARBA00022679"/>
    </source>
</evidence>
<evidence type="ECO:0000313" key="13">
    <source>
        <dbReference type="EMBL" id="KJF18561.1"/>
    </source>
</evidence>
<evidence type="ECO:0000256" key="3">
    <source>
        <dbReference type="ARBA" id="ARBA00015972"/>
    </source>
</evidence>
<dbReference type="InterPro" id="IPR011260">
    <property type="entry name" value="RNAP_asu_C"/>
</dbReference>
<dbReference type="HAMAP" id="MF_00059">
    <property type="entry name" value="RNApol_bact_RpoA"/>
    <property type="match status" value="1"/>
</dbReference>
<dbReference type="InterPro" id="IPR011773">
    <property type="entry name" value="DNA-dir_RpoA"/>
</dbReference>
<name>A0A0D8HN70_9ACTN</name>
<evidence type="ECO:0000256" key="2">
    <source>
        <dbReference type="ARBA" id="ARBA00012418"/>
    </source>
</evidence>
<sequence>MLFIQRPAVEEASEEVAGRQKFAIGPLEPGFGHTLGNSLRRVLLSSIPGAALVEVRFDDALHEFTTLPGVKEDVTEIILNLKDVVIRSEVDEAITIRLDVRGPGIVRAGDFQVTADLEIVNPDLHIATLSDRGRIALDAVVDKGKGYQSADSSRSSGIIGRIPMDAIFSPIRRVAVEVIATAGERSRDYDRLVLDIETDGSITPREALASAGETLRSLVGLIADMSDQPQGLALTETPVIEVRSPDLDLPIEDLELTERPRNCLKRAQINTIGELLSRSTDDLLAITNFGQKSLDEVVSRLNERGLSLRKRD</sequence>
<evidence type="ECO:0000256" key="9">
    <source>
        <dbReference type="ARBA" id="ARBA00033070"/>
    </source>
</evidence>
<gene>
    <name evidence="11 13" type="primary">rpoA</name>
    <name evidence="13" type="ORF">AXFE_05090</name>
</gene>
<evidence type="ECO:0000259" key="12">
    <source>
        <dbReference type="SMART" id="SM00662"/>
    </source>
</evidence>
<feature type="region of interest" description="Alpha N-terminal domain (alpha-NTD)" evidence="11">
    <location>
        <begin position="1"/>
        <end position="226"/>
    </location>
</feature>
<organism evidence="13 14">
    <name type="scientific">Acidithrix ferrooxidans</name>
    <dbReference type="NCBI Taxonomy" id="1280514"/>
    <lineage>
        <taxon>Bacteria</taxon>
        <taxon>Bacillati</taxon>
        <taxon>Actinomycetota</taxon>
        <taxon>Acidimicrobiia</taxon>
        <taxon>Acidimicrobiales</taxon>
        <taxon>Acidimicrobiaceae</taxon>
        <taxon>Acidithrix</taxon>
    </lineage>
</organism>
<dbReference type="Proteomes" id="UP000032360">
    <property type="component" value="Unassembled WGS sequence"/>
</dbReference>
<keyword evidence="4 11" id="KW-0240">DNA-directed RNA polymerase</keyword>
<evidence type="ECO:0000256" key="11">
    <source>
        <dbReference type="HAMAP-Rule" id="MF_00059"/>
    </source>
</evidence>
<dbReference type="SMART" id="SM00662">
    <property type="entry name" value="RPOLD"/>
    <property type="match status" value="1"/>
</dbReference>
<comment type="caution">
    <text evidence="13">The sequence shown here is derived from an EMBL/GenBank/DDBJ whole genome shotgun (WGS) entry which is preliminary data.</text>
</comment>
<protein>
    <recommendedName>
        <fullName evidence="3 11">DNA-directed RNA polymerase subunit alpha</fullName>
        <shortName evidence="11">RNAP subunit alpha</shortName>
        <ecNumber evidence="2 11">2.7.7.6</ecNumber>
    </recommendedName>
    <alternativeName>
        <fullName evidence="9 11">RNA polymerase subunit alpha</fullName>
    </alternativeName>
    <alternativeName>
        <fullName evidence="8 11">Transcriptase subunit alpha</fullName>
    </alternativeName>
</protein>
<dbReference type="GO" id="GO:0003899">
    <property type="term" value="F:DNA-directed RNA polymerase activity"/>
    <property type="evidence" value="ECO:0007669"/>
    <property type="project" value="UniProtKB-UniRule"/>
</dbReference>
<dbReference type="NCBIfam" id="NF003513">
    <property type="entry name" value="PRK05182.1-2"/>
    <property type="match status" value="1"/>
</dbReference>
<dbReference type="RefSeq" id="WP_052604305.1">
    <property type="nucleotide sequence ID" value="NZ_JXYS01000012.1"/>
</dbReference>
<dbReference type="OrthoDB" id="9805706at2"/>
<dbReference type="GO" id="GO:0006351">
    <property type="term" value="P:DNA-templated transcription"/>
    <property type="evidence" value="ECO:0007669"/>
    <property type="project" value="UniProtKB-UniRule"/>
</dbReference>
<dbReference type="AlphaFoldDB" id="A0A0D8HN70"/>
<accession>A0A0D8HN70</accession>
<dbReference type="SUPFAM" id="SSF56553">
    <property type="entry name" value="Insert subdomain of RNA polymerase alpha subunit"/>
    <property type="match status" value="1"/>
</dbReference>
<dbReference type="PATRIC" id="fig|1280514.3.peg.697"/>
<comment type="subunit">
    <text evidence="11">Homodimer. The RNAP catalytic core consists of 2 alpha, 1 beta, 1 beta' and 1 omega subunit. When a sigma factor is associated with the core the holoenzyme is formed, which can initiate transcription.</text>
</comment>
<dbReference type="NCBIfam" id="TIGR02027">
    <property type="entry name" value="rpoA"/>
    <property type="match status" value="1"/>
</dbReference>
<evidence type="ECO:0000256" key="7">
    <source>
        <dbReference type="ARBA" id="ARBA00023163"/>
    </source>
</evidence>
<keyword evidence="5 11" id="KW-0808">Transferase</keyword>
<feature type="region of interest" description="Alpha C-terminal domain (alpha-CTD)" evidence="11">
    <location>
        <begin position="240"/>
        <end position="312"/>
    </location>
</feature>
<dbReference type="InterPro" id="IPR011263">
    <property type="entry name" value="DNA-dir_RNA_pol_RpoA/D/Rpb3"/>
</dbReference>
<evidence type="ECO:0000256" key="6">
    <source>
        <dbReference type="ARBA" id="ARBA00022695"/>
    </source>
</evidence>
<dbReference type="NCBIfam" id="NF003519">
    <property type="entry name" value="PRK05182.2-5"/>
    <property type="match status" value="1"/>
</dbReference>
<dbReference type="GO" id="GO:0005737">
    <property type="term" value="C:cytoplasm"/>
    <property type="evidence" value="ECO:0007669"/>
    <property type="project" value="UniProtKB-ARBA"/>
</dbReference>
<keyword evidence="6 11" id="KW-0548">Nucleotidyltransferase</keyword>